<sequence>MKDWLQKLVPQGFRGTGTNIPESSSTT</sequence>
<comment type="caution">
    <text evidence="2">The sequence shown here is derived from an EMBL/GenBank/DDBJ whole genome shotgun (WGS) entry which is preliminary data.</text>
</comment>
<dbReference type="AlphaFoldDB" id="A0AAV4NRE4"/>
<organism evidence="2 3">
    <name type="scientific">Caerostris extrusa</name>
    <name type="common">Bark spider</name>
    <name type="synonym">Caerostris bankana</name>
    <dbReference type="NCBI Taxonomy" id="172846"/>
    <lineage>
        <taxon>Eukaryota</taxon>
        <taxon>Metazoa</taxon>
        <taxon>Ecdysozoa</taxon>
        <taxon>Arthropoda</taxon>
        <taxon>Chelicerata</taxon>
        <taxon>Arachnida</taxon>
        <taxon>Araneae</taxon>
        <taxon>Araneomorphae</taxon>
        <taxon>Entelegynae</taxon>
        <taxon>Araneoidea</taxon>
        <taxon>Araneidae</taxon>
        <taxon>Caerostris</taxon>
    </lineage>
</organism>
<accession>A0AAV4NRE4</accession>
<feature type="region of interest" description="Disordered" evidence="1">
    <location>
        <begin position="1"/>
        <end position="27"/>
    </location>
</feature>
<keyword evidence="3" id="KW-1185">Reference proteome</keyword>
<evidence type="ECO:0000313" key="3">
    <source>
        <dbReference type="Proteomes" id="UP001054945"/>
    </source>
</evidence>
<name>A0AAV4NRE4_CAEEX</name>
<feature type="compositionally biased region" description="Polar residues" evidence="1">
    <location>
        <begin position="16"/>
        <end position="27"/>
    </location>
</feature>
<feature type="non-terminal residue" evidence="2">
    <location>
        <position position="27"/>
    </location>
</feature>
<evidence type="ECO:0000256" key="1">
    <source>
        <dbReference type="SAM" id="MobiDB-lite"/>
    </source>
</evidence>
<gene>
    <name evidence="2" type="ORF">CEXT_63381</name>
</gene>
<dbReference type="EMBL" id="BPLR01021191">
    <property type="protein sequence ID" value="GIX86978.1"/>
    <property type="molecule type" value="Genomic_DNA"/>
</dbReference>
<proteinExistence type="predicted"/>
<reference evidence="2 3" key="1">
    <citation type="submission" date="2021-06" db="EMBL/GenBank/DDBJ databases">
        <title>Caerostris extrusa draft genome.</title>
        <authorList>
            <person name="Kono N."/>
            <person name="Arakawa K."/>
        </authorList>
    </citation>
    <scope>NUCLEOTIDE SEQUENCE [LARGE SCALE GENOMIC DNA]</scope>
</reference>
<evidence type="ECO:0000313" key="2">
    <source>
        <dbReference type="EMBL" id="GIX86978.1"/>
    </source>
</evidence>
<protein>
    <submittedName>
        <fullName evidence="2">Uncharacterized protein</fullName>
    </submittedName>
</protein>
<dbReference type="Proteomes" id="UP001054945">
    <property type="component" value="Unassembled WGS sequence"/>
</dbReference>